<evidence type="ECO:0000313" key="1">
    <source>
        <dbReference type="EMBL" id="PVH47876.1"/>
    </source>
</evidence>
<dbReference type="AlphaFoldDB" id="A0A2T8JD76"/>
<sequence length="78" mass="9510">MQYLFWCACTIFISVDYLMVKKKEASIERDLKKEERCNKSFALQEERIKLERGKFKFEREQEEDKIISLDLSTMTYEQ</sequence>
<accession>A0A2T8JD76</accession>
<organism evidence="1">
    <name type="scientific">Panicum hallii</name>
    <dbReference type="NCBI Taxonomy" id="206008"/>
    <lineage>
        <taxon>Eukaryota</taxon>
        <taxon>Viridiplantae</taxon>
        <taxon>Streptophyta</taxon>
        <taxon>Embryophyta</taxon>
        <taxon>Tracheophyta</taxon>
        <taxon>Spermatophyta</taxon>
        <taxon>Magnoliopsida</taxon>
        <taxon>Liliopsida</taxon>
        <taxon>Poales</taxon>
        <taxon>Poaceae</taxon>
        <taxon>PACMAD clade</taxon>
        <taxon>Panicoideae</taxon>
        <taxon>Panicodae</taxon>
        <taxon>Paniceae</taxon>
        <taxon>Panicinae</taxon>
        <taxon>Panicum</taxon>
        <taxon>Panicum sect. Panicum</taxon>
    </lineage>
</organism>
<name>A0A2T8JD76_9POAL</name>
<protein>
    <submittedName>
        <fullName evidence="1">Uncharacterized protein</fullName>
    </submittedName>
</protein>
<dbReference type="Proteomes" id="UP000243499">
    <property type="component" value="Chromosome 4"/>
</dbReference>
<reference evidence="1" key="1">
    <citation type="submission" date="2018-04" db="EMBL/GenBank/DDBJ databases">
        <title>WGS assembly of Panicum hallii.</title>
        <authorList>
            <person name="Lovell J."/>
            <person name="Jenkins J."/>
            <person name="Lowry D."/>
            <person name="Mamidi S."/>
            <person name="Sreedasyam A."/>
            <person name="Weng X."/>
            <person name="Barry K."/>
            <person name="Bonette J."/>
            <person name="Campitelli B."/>
            <person name="Daum C."/>
            <person name="Gordon S."/>
            <person name="Gould B."/>
            <person name="Lipzen A."/>
            <person name="Macqueen A."/>
            <person name="Palacio-Mejia J."/>
            <person name="Plott C."/>
            <person name="Shakirov E."/>
            <person name="Shu S."/>
            <person name="Yoshinaga Y."/>
            <person name="Zane M."/>
            <person name="Rokhsar D."/>
            <person name="Grimwood J."/>
            <person name="Schmutz J."/>
            <person name="Juenger T."/>
        </authorList>
    </citation>
    <scope>NUCLEOTIDE SEQUENCE [LARGE SCALE GENOMIC DNA]</scope>
    <source>
        <strain evidence="1">FIL2</strain>
    </source>
</reference>
<dbReference type="EMBL" id="CM008049">
    <property type="protein sequence ID" value="PVH47876.1"/>
    <property type="molecule type" value="Genomic_DNA"/>
</dbReference>
<dbReference type="Gramene" id="PVH47876">
    <property type="protein sequence ID" value="PVH47876"/>
    <property type="gene ID" value="PAHAL_4G175100"/>
</dbReference>
<gene>
    <name evidence="1" type="ORF">PAHAL_4G175100</name>
</gene>
<proteinExistence type="predicted"/>